<keyword evidence="2" id="KW-0645">Protease</keyword>
<organism evidence="2 3">
    <name type="scientific">Thraustotheca clavata</name>
    <dbReference type="NCBI Taxonomy" id="74557"/>
    <lineage>
        <taxon>Eukaryota</taxon>
        <taxon>Sar</taxon>
        <taxon>Stramenopiles</taxon>
        <taxon>Oomycota</taxon>
        <taxon>Saprolegniomycetes</taxon>
        <taxon>Saprolegniales</taxon>
        <taxon>Achlyaceae</taxon>
        <taxon>Thraustotheca</taxon>
    </lineage>
</organism>
<dbReference type="GO" id="GO:0006508">
    <property type="term" value="P:proteolysis"/>
    <property type="evidence" value="ECO:0007669"/>
    <property type="project" value="UniProtKB-KW"/>
</dbReference>
<gene>
    <name evidence="2" type="ORF">THRCLA_00735</name>
</gene>
<accession>A0A1W0AAB1</accession>
<dbReference type="GO" id="GO:0008233">
    <property type="term" value="F:peptidase activity"/>
    <property type="evidence" value="ECO:0007669"/>
    <property type="project" value="UniProtKB-KW"/>
</dbReference>
<dbReference type="EMBL" id="JNBS01000259">
    <property type="protein sequence ID" value="OQS07257.1"/>
    <property type="molecule type" value="Genomic_DNA"/>
</dbReference>
<dbReference type="Pfam" id="PF00117">
    <property type="entry name" value="GATase"/>
    <property type="match status" value="1"/>
</dbReference>
<dbReference type="Proteomes" id="UP000243217">
    <property type="component" value="Unassembled WGS sequence"/>
</dbReference>
<feature type="domain" description="Glutamine amidotransferase" evidence="1">
    <location>
        <begin position="82"/>
        <end position="228"/>
    </location>
</feature>
<keyword evidence="3" id="KW-1185">Reference proteome</keyword>
<dbReference type="CDD" id="cd01741">
    <property type="entry name" value="GATase1_1"/>
    <property type="match status" value="1"/>
</dbReference>
<evidence type="ECO:0000313" key="3">
    <source>
        <dbReference type="Proteomes" id="UP000243217"/>
    </source>
</evidence>
<evidence type="ECO:0000259" key="1">
    <source>
        <dbReference type="Pfam" id="PF00117"/>
    </source>
</evidence>
<evidence type="ECO:0000313" key="2">
    <source>
        <dbReference type="EMBL" id="OQS07257.1"/>
    </source>
</evidence>
<dbReference type="AlphaFoldDB" id="A0A1W0AAB1"/>
<dbReference type="PANTHER" id="PTHR42695:SF5">
    <property type="entry name" value="GLUTAMINE AMIDOTRANSFERASE YLR126C-RELATED"/>
    <property type="match status" value="1"/>
</dbReference>
<dbReference type="InterPro" id="IPR017926">
    <property type="entry name" value="GATASE"/>
</dbReference>
<dbReference type="InterPro" id="IPR044992">
    <property type="entry name" value="ChyE-like"/>
</dbReference>
<dbReference type="STRING" id="74557.A0A1W0AAB1"/>
<dbReference type="PANTHER" id="PTHR42695">
    <property type="entry name" value="GLUTAMINE AMIDOTRANSFERASE YLR126C-RELATED"/>
    <property type="match status" value="1"/>
</dbReference>
<dbReference type="GO" id="GO:0005829">
    <property type="term" value="C:cytosol"/>
    <property type="evidence" value="ECO:0007669"/>
    <property type="project" value="TreeGrafter"/>
</dbReference>
<comment type="caution">
    <text evidence="2">The sequence shown here is derived from an EMBL/GenBank/DDBJ whole genome shotgun (WGS) entry which is preliminary data.</text>
</comment>
<sequence>MILHCMRLTHGRISRQISTIGNGLHFLIVEGYSPEGREELKRGGATIASVLYSNVLKSVAGPIQVTHDVLHPADGPFQAPDLSKYHGVVWTGCSLTVYETHDIRVSRQIELAKQVYAYGVPQFGSCWAAQIAVFAAGGNVAKNPKGREMGISRKIQLTPEGRSHPMYEGKSSVFDAFTSHYDEITHLLPGGSVLSSNSFTSTQSVAVRYLNGDFWAVQYHPEYSLREMARLIHCRREKLVKYGIFANVQDADKYVEDLEELYNNPDRSDIAWRLGIDEDVLDENIRLCEARNYVKHLVIPYKHSLQWK</sequence>
<protein>
    <submittedName>
        <fullName evidence="2">Cysteine protease family C26</fullName>
    </submittedName>
</protein>
<dbReference type="InterPro" id="IPR029062">
    <property type="entry name" value="Class_I_gatase-like"/>
</dbReference>
<dbReference type="SUPFAM" id="SSF52317">
    <property type="entry name" value="Class I glutamine amidotransferase-like"/>
    <property type="match status" value="1"/>
</dbReference>
<dbReference type="OrthoDB" id="59438at2759"/>
<proteinExistence type="predicted"/>
<name>A0A1W0AAB1_9STRA</name>
<reference evidence="2 3" key="1">
    <citation type="journal article" date="2014" name="Genome Biol. Evol.">
        <title>The secreted proteins of Achlya hypogyna and Thraustotheca clavata identify the ancestral oomycete secretome and reveal gene acquisitions by horizontal gene transfer.</title>
        <authorList>
            <person name="Misner I."/>
            <person name="Blouin N."/>
            <person name="Leonard G."/>
            <person name="Richards T.A."/>
            <person name="Lane C.E."/>
        </authorList>
    </citation>
    <scope>NUCLEOTIDE SEQUENCE [LARGE SCALE GENOMIC DNA]</scope>
    <source>
        <strain evidence="2 3">ATCC 34112</strain>
    </source>
</reference>
<dbReference type="PROSITE" id="PS51273">
    <property type="entry name" value="GATASE_TYPE_1"/>
    <property type="match status" value="1"/>
</dbReference>
<keyword evidence="2" id="KW-0378">Hydrolase</keyword>
<dbReference type="Gene3D" id="3.40.50.880">
    <property type="match status" value="1"/>
</dbReference>